<evidence type="ECO:0000256" key="1">
    <source>
        <dbReference type="SAM" id="Coils"/>
    </source>
</evidence>
<evidence type="ECO:0000313" key="3">
    <source>
        <dbReference type="EMBL" id="CDH57982.1"/>
    </source>
</evidence>
<evidence type="ECO:0000313" key="4">
    <source>
        <dbReference type="Proteomes" id="UP000027586"/>
    </source>
</evidence>
<evidence type="ECO:0000256" key="2">
    <source>
        <dbReference type="SAM" id="MobiDB-lite"/>
    </source>
</evidence>
<sequence length="232" mass="26846">MHRFVQRRFASNFAAGFAPPKGSRETPKIVTKRRNPSTSLPSHLGNPDKSVPNAQSLSPKQQYREQLRQTRHRYAQELLGKHGQREAAAATKRAENEAHMQQEKQALALERQQAQQHEAEITKLLDLQTGNVHSKEAIAARKEERQMRRQQNRQSHDAHLAAMRRKHLLKLYRSSESFVTLENLDAKIDELLTMPPFRYNYISNLEEFMQTRSSSASEIERRKEVLKEAMGL</sequence>
<feature type="region of interest" description="Disordered" evidence="2">
    <location>
        <begin position="15"/>
        <end position="64"/>
    </location>
</feature>
<dbReference type="InterPro" id="IPR058940">
    <property type="entry name" value="mS26_fungi"/>
</dbReference>
<feature type="compositionally biased region" description="Polar residues" evidence="2">
    <location>
        <begin position="52"/>
        <end position="61"/>
    </location>
</feature>
<protein>
    <submittedName>
        <fullName evidence="3">Uncharacterized protein</fullName>
    </submittedName>
</protein>
<name>A0A068S845_9FUNG</name>
<accession>A0A068S845</accession>
<keyword evidence="1" id="KW-0175">Coiled coil</keyword>
<dbReference type="Proteomes" id="UP000027586">
    <property type="component" value="Unassembled WGS sequence"/>
</dbReference>
<dbReference type="OrthoDB" id="5597211at2759"/>
<proteinExistence type="predicted"/>
<comment type="caution">
    <text evidence="3">The sequence shown here is derived from an EMBL/GenBank/DDBJ whole genome shotgun (WGS) entry which is preliminary data.</text>
</comment>
<dbReference type="Pfam" id="PF26163">
    <property type="entry name" value="mS26"/>
    <property type="match status" value="1"/>
</dbReference>
<feature type="coiled-coil region" evidence="1">
    <location>
        <begin position="92"/>
        <end position="127"/>
    </location>
</feature>
<keyword evidence="4" id="KW-1185">Reference proteome</keyword>
<organism evidence="3 4">
    <name type="scientific">Lichtheimia corymbifera JMRC:FSU:9682</name>
    <dbReference type="NCBI Taxonomy" id="1263082"/>
    <lineage>
        <taxon>Eukaryota</taxon>
        <taxon>Fungi</taxon>
        <taxon>Fungi incertae sedis</taxon>
        <taxon>Mucoromycota</taxon>
        <taxon>Mucoromycotina</taxon>
        <taxon>Mucoromycetes</taxon>
        <taxon>Mucorales</taxon>
        <taxon>Lichtheimiaceae</taxon>
        <taxon>Lichtheimia</taxon>
    </lineage>
</organism>
<gene>
    <name evidence="3" type="ORF">LCOR_08864.1</name>
</gene>
<reference evidence="3" key="1">
    <citation type="submission" date="2013-08" db="EMBL/GenBank/DDBJ databases">
        <title>Gene expansion shapes genome architecture in the human pathogen Lichtheimia corymbifera: an evolutionary genomics analysis in the ancient terrestrial Mucorales (Mucoromycotina).</title>
        <authorList>
            <person name="Schwartze V.U."/>
            <person name="Winter S."/>
            <person name="Shelest E."/>
            <person name="Marcet-Houben M."/>
            <person name="Horn F."/>
            <person name="Wehner S."/>
            <person name="Hoffmann K."/>
            <person name="Riege K."/>
            <person name="Sammeth M."/>
            <person name="Nowrousian M."/>
            <person name="Valiante V."/>
            <person name="Linde J."/>
            <person name="Jacobsen I.D."/>
            <person name="Marz M."/>
            <person name="Brakhage A.A."/>
            <person name="Gabaldon T."/>
            <person name="Bocker S."/>
            <person name="Voigt K."/>
        </authorList>
    </citation>
    <scope>NUCLEOTIDE SEQUENCE [LARGE SCALE GENOMIC DNA]</scope>
    <source>
        <strain evidence="3">FSU 9682</strain>
    </source>
</reference>
<dbReference type="VEuPathDB" id="FungiDB:LCOR_08864.1"/>
<dbReference type="AlphaFoldDB" id="A0A068S845"/>
<dbReference type="EMBL" id="CBTN010000051">
    <property type="protein sequence ID" value="CDH57982.1"/>
    <property type="molecule type" value="Genomic_DNA"/>
</dbReference>